<dbReference type="InterPro" id="IPR043128">
    <property type="entry name" value="Rev_trsase/Diguanyl_cyclase"/>
</dbReference>
<keyword evidence="6" id="KW-1185">Reference proteome</keyword>
<dbReference type="InterPro" id="IPR017961">
    <property type="entry name" value="DNA_pol_Y-fam_little_finger"/>
</dbReference>
<dbReference type="NCBIfam" id="NF002883">
    <property type="entry name" value="PRK03352.1"/>
    <property type="match status" value="1"/>
</dbReference>
<dbReference type="RefSeq" id="WP_344771944.1">
    <property type="nucleotide sequence ID" value="NZ_BAABAH010000001.1"/>
</dbReference>
<comment type="caution">
    <text evidence="5">The sequence shown here is derived from an EMBL/GenBank/DDBJ whole genome shotgun (WGS) entry which is preliminary data.</text>
</comment>
<feature type="domain" description="UmuC" evidence="4">
    <location>
        <begin position="8"/>
        <end position="216"/>
    </location>
</feature>
<evidence type="ECO:0000313" key="6">
    <source>
        <dbReference type="Proteomes" id="UP001501821"/>
    </source>
</evidence>
<evidence type="ECO:0000259" key="4">
    <source>
        <dbReference type="PROSITE" id="PS50173"/>
    </source>
</evidence>
<organism evidence="5 6">
    <name type="scientific">Nocardioides panacisoli</name>
    <dbReference type="NCBI Taxonomy" id="627624"/>
    <lineage>
        <taxon>Bacteria</taxon>
        <taxon>Bacillati</taxon>
        <taxon>Actinomycetota</taxon>
        <taxon>Actinomycetes</taxon>
        <taxon>Propionibacteriales</taxon>
        <taxon>Nocardioidaceae</taxon>
        <taxon>Nocardioides</taxon>
    </lineage>
</organism>
<dbReference type="Gene3D" id="3.30.1490.100">
    <property type="entry name" value="DNA polymerase, Y-family, little finger domain"/>
    <property type="match status" value="1"/>
</dbReference>
<accession>A0ABP7HV10</accession>
<dbReference type="Gene3D" id="3.30.70.270">
    <property type="match status" value="1"/>
</dbReference>
<dbReference type="InterPro" id="IPR036775">
    <property type="entry name" value="DNA_pol_Y-fam_lit_finger_sf"/>
</dbReference>
<dbReference type="InterPro" id="IPR050116">
    <property type="entry name" value="DNA_polymerase-Y"/>
</dbReference>
<dbReference type="SUPFAM" id="SSF100879">
    <property type="entry name" value="Lesion bypass DNA polymerase (Y-family), little finger domain"/>
    <property type="match status" value="1"/>
</dbReference>
<comment type="similarity">
    <text evidence="1">Belongs to the DNA polymerase type-Y family.</text>
</comment>
<comment type="catalytic activity">
    <reaction evidence="3">
        <text>DNA(n) + a 2'-deoxyribonucleoside 5'-triphosphate = DNA(n+1) + diphosphate</text>
        <dbReference type="Rhea" id="RHEA:22508"/>
        <dbReference type="Rhea" id="RHEA-COMP:17339"/>
        <dbReference type="Rhea" id="RHEA-COMP:17340"/>
        <dbReference type="ChEBI" id="CHEBI:33019"/>
        <dbReference type="ChEBI" id="CHEBI:61560"/>
        <dbReference type="ChEBI" id="CHEBI:173112"/>
        <dbReference type="EC" id="2.7.7.7"/>
    </reaction>
</comment>
<dbReference type="InterPro" id="IPR001126">
    <property type="entry name" value="UmuC"/>
</dbReference>
<dbReference type="SUPFAM" id="SSF56672">
    <property type="entry name" value="DNA/RNA polymerases"/>
    <property type="match status" value="1"/>
</dbReference>
<gene>
    <name evidence="5" type="ORF">GCM10022242_02430</name>
</gene>
<dbReference type="CDD" id="cd03586">
    <property type="entry name" value="PolY_Pol_IV_kappa"/>
    <property type="match status" value="1"/>
</dbReference>
<reference evidence="6" key="1">
    <citation type="journal article" date="2019" name="Int. J. Syst. Evol. Microbiol.">
        <title>The Global Catalogue of Microorganisms (GCM) 10K type strain sequencing project: providing services to taxonomists for standard genome sequencing and annotation.</title>
        <authorList>
            <consortium name="The Broad Institute Genomics Platform"/>
            <consortium name="The Broad Institute Genome Sequencing Center for Infectious Disease"/>
            <person name="Wu L."/>
            <person name="Ma J."/>
        </authorList>
    </citation>
    <scope>NUCLEOTIDE SEQUENCE [LARGE SCALE GENOMIC DNA]</scope>
    <source>
        <strain evidence="6">JCM 16953</strain>
    </source>
</reference>
<protein>
    <submittedName>
        <fullName evidence="5">DNA polymerase IV</fullName>
    </submittedName>
</protein>
<evidence type="ECO:0000313" key="5">
    <source>
        <dbReference type="EMBL" id="GAA3802985.1"/>
    </source>
</evidence>
<evidence type="ECO:0000256" key="2">
    <source>
        <dbReference type="ARBA" id="ARBA00025589"/>
    </source>
</evidence>
<dbReference type="Gene3D" id="1.10.150.20">
    <property type="entry name" value="5' to 3' exonuclease, C-terminal subdomain"/>
    <property type="match status" value="1"/>
</dbReference>
<dbReference type="EMBL" id="BAABAH010000001">
    <property type="protein sequence ID" value="GAA3802985.1"/>
    <property type="molecule type" value="Genomic_DNA"/>
</dbReference>
<dbReference type="PANTHER" id="PTHR11076:SF33">
    <property type="entry name" value="DNA POLYMERASE KAPPA"/>
    <property type="match status" value="1"/>
</dbReference>
<sequence length="378" mass="40863">MTDPDALVLHVDLDQFIAAVEVRRRPELAGRPVVVGGRGDPTERGVVATASYEARAAGVGSGMPLRVALRKCPDAVFLPVDKEAYDAASAEVMEVLRSLEWGGVPVVLEVLGWDEAFLAAGPGAEDGEEPETFAERVRQAVLDATSLTSAVGIGDNKLQAKLATGFAKQKVSGAAAPERTPESNVGTTGTGVYRISSERWYDEMGSRPTTALWGIGARTAARLELLGIRTVEELARSDAQVLAEQIGPTTGPWLRRRGRGVDPSPVDATPWVPRGHGREETFQQDLADWADVERETARIARRVTEDVVAEGRAVTRVGLKIRFRPFITLTRIHKLAEPTLDPDVLAAEAVALLDRVEKDRPVRLLGVRLEMVEPEGGY</sequence>
<dbReference type="PROSITE" id="PS50173">
    <property type="entry name" value="UMUC"/>
    <property type="match status" value="1"/>
</dbReference>
<proteinExistence type="inferred from homology"/>
<dbReference type="Pfam" id="PF00817">
    <property type="entry name" value="IMS"/>
    <property type="match status" value="1"/>
</dbReference>
<dbReference type="InterPro" id="IPR043502">
    <property type="entry name" value="DNA/RNA_pol_sf"/>
</dbReference>
<comment type="function">
    <text evidence="2">Poorly processive, error-prone DNA polymerase involved in untargeted mutagenesis. Copies undamaged DNA at stalled replication forks, which arise in vivo from mismatched or misaligned primer ends. These misaligned primers can be extended by PolIV. Exhibits no 3'-5' exonuclease (proofreading) activity. May be involved in translesional synthesis, in conjunction with the beta clamp from PolIII.</text>
</comment>
<name>A0ABP7HV10_9ACTN</name>
<dbReference type="Proteomes" id="UP001501821">
    <property type="component" value="Unassembled WGS sequence"/>
</dbReference>
<dbReference type="PANTHER" id="PTHR11076">
    <property type="entry name" value="DNA REPAIR POLYMERASE UMUC / TRANSFERASE FAMILY MEMBER"/>
    <property type="match status" value="1"/>
</dbReference>
<dbReference type="Gene3D" id="3.40.1170.60">
    <property type="match status" value="1"/>
</dbReference>
<evidence type="ECO:0000256" key="1">
    <source>
        <dbReference type="ARBA" id="ARBA00010945"/>
    </source>
</evidence>
<dbReference type="Pfam" id="PF11799">
    <property type="entry name" value="IMS_C"/>
    <property type="match status" value="1"/>
</dbReference>
<evidence type="ECO:0000256" key="3">
    <source>
        <dbReference type="ARBA" id="ARBA00049244"/>
    </source>
</evidence>
<dbReference type="InterPro" id="IPR022880">
    <property type="entry name" value="DNApol_IV"/>
</dbReference>